<dbReference type="OrthoDB" id="5624827at2"/>
<feature type="transmembrane region" description="Helical" evidence="1">
    <location>
        <begin position="151"/>
        <end position="171"/>
    </location>
</feature>
<feature type="transmembrane region" description="Helical" evidence="1">
    <location>
        <begin position="93"/>
        <end position="112"/>
    </location>
</feature>
<evidence type="ECO:0000313" key="2">
    <source>
        <dbReference type="EMBL" id="OYD50063.1"/>
    </source>
</evidence>
<keyword evidence="1" id="KW-0472">Membrane</keyword>
<feature type="transmembrane region" description="Helical" evidence="1">
    <location>
        <begin position="66"/>
        <end position="86"/>
    </location>
</feature>
<keyword evidence="3" id="KW-1185">Reference proteome</keyword>
<comment type="caution">
    <text evidence="2">The sequence shown here is derived from an EMBL/GenBank/DDBJ whole genome shotgun (WGS) entry which is preliminary data.</text>
</comment>
<keyword evidence="1" id="KW-1133">Transmembrane helix</keyword>
<accession>A0A235EMT6</accession>
<dbReference type="EMBL" id="NOIG01000008">
    <property type="protein sequence ID" value="OYD50063.1"/>
    <property type="molecule type" value="Genomic_DNA"/>
</dbReference>
<evidence type="ECO:0008006" key="4">
    <source>
        <dbReference type="Google" id="ProtNLM"/>
    </source>
</evidence>
<dbReference type="Pfam" id="PF08592">
    <property type="entry name" value="Anthrone_oxy"/>
    <property type="match status" value="1"/>
</dbReference>
<protein>
    <recommendedName>
        <fullName evidence="4">DUF1772 domain-containing protein</fullName>
    </recommendedName>
</protein>
<evidence type="ECO:0000313" key="3">
    <source>
        <dbReference type="Proteomes" id="UP000215441"/>
    </source>
</evidence>
<dbReference type="RefSeq" id="WP_094290210.1">
    <property type="nucleotide sequence ID" value="NZ_NOIG01000008.1"/>
</dbReference>
<organism evidence="2 3">
    <name type="scientific">Acidovorax kalamii</name>
    <dbReference type="NCBI Taxonomy" id="2004485"/>
    <lineage>
        <taxon>Bacteria</taxon>
        <taxon>Pseudomonadati</taxon>
        <taxon>Pseudomonadota</taxon>
        <taxon>Betaproteobacteria</taxon>
        <taxon>Burkholderiales</taxon>
        <taxon>Comamonadaceae</taxon>
        <taxon>Acidovorax</taxon>
    </lineage>
</organism>
<evidence type="ECO:0000256" key="1">
    <source>
        <dbReference type="SAM" id="Phobius"/>
    </source>
</evidence>
<dbReference type="Proteomes" id="UP000215441">
    <property type="component" value="Unassembled WGS sequence"/>
</dbReference>
<sequence>MTTALRAQPTPAPLALIPHTLAVLWLGLMAGFFGTYSANVNLALLQMDGATYATVQSAFNRNVRHALFFGLFFGPPLWCALAIGTAWREHRRLWWRLLALVGVAYLLGIVFFTQQVNLPLNHTTEAWNPQALPADWSRVRDQWNAANLWRAWLSLGCFAAALGTLVGRLAGRRMPG</sequence>
<proteinExistence type="predicted"/>
<dbReference type="InterPro" id="IPR013901">
    <property type="entry name" value="Anthrone_oxy"/>
</dbReference>
<gene>
    <name evidence="2" type="ORF">CBY09_12575</name>
</gene>
<dbReference type="AlphaFoldDB" id="A0A235EMT6"/>
<keyword evidence="1" id="KW-0812">Transmembrane</keyword>
<reference evidence="2 3" key="1">
    <citation type="submission" date="2017-07" db="EMBL/GenBank/DDBJ databases">
        <title>Acidovorax KNDSW TSA 6 genome sequence and assembly.</title>
        <authorList>
            <person name="Mayilraj S."/>
        </authorList>
    </citation>
    <scope>NUCLEOTIDE SEQUENCE [LARGE SCALE GENOMIC DNA]</scope>
    <source>
        <strain evidence="2 3">KNDSW-TSA6</strain>
    </source>
</reference>
<name>A0A235EMT6_9BURK</name>
<feature type="transmembrane region" description="Helical" evidence="1">
    <location>
        <begin position="12"/>
        <end position="36"/>
    </location>
</feature>